<comment type="caution">
    <text evidence="3">The sequence shown here is derived from an EMBL/GenBank/DDBJ whole genome shotgun (WGS) entry which is preliminary data.</text>
</comment>
<organism evidence="3 4">
    <name type="scientific">Tetraparma gracilis</name>
    <dbReference type="NCBI Taxonomy" id="2962635"/>
    <lineage>
        <taxon>Eukaryota</taxon>
        <taxon>Sar</taxon>
        <taxon>Stramenopiles</taxon>
        <taxon>Ochrophyta</taxon>
        <taxon>Bolidophyceae</taxon>
        <taxon>Parmales</taxon>
        <taxon>Triparmaceae</taxon>
        <taxon>Tetraparma</taxon>
    </lineage>
</organism>
<feature type="domain" description="AMP-dependent synthetase/ligase" evidence="2">
    <location>
        <begin position="4"/>
        <end position="124"/>
    </location>
</feature>
<keyword evidence="4" id="KW-1185">Reference proteome</keyword>
<dbReference type="InterPro" id="IPR000873">
    <property type="entry name" value="AMP-dep_synth/lig_dom"/>
</dbReference>
<gene>
    <name evidence="3" type="ORF">TeGR_g7596</name>
</gene>
<evidence type="ECO:0000259" key="2">
    <source>
        <dbReference type="Pfam" id="PF00501"/>
    </source>
</evidence>
<dbReference type="Proteomes" id="UP001165060">
    <property type="component" value="Unassembled WGS sequence"/>
</dbReference>
<name>A0ABQ6MM83_9STRA</name>
<evidence type="ECO:0000313" key="3">
    <source>
        <dbReference type="EMBL" id="GMI28371.1"/>
    </source>
</evidence>
<dbReference type="EMBL" id="BRYB01004275">
    <property type="protein sequence ID" value="GMI28371.1"/>
    <property type="molecule type" value="Genomic_DNA"/>
</dbReference>
<feature type="region of interest" description="Disordered" evidence="1">
    <location>
        <begin position="122"/>
        <end position="141"/>
    </location>
</feature>
<dbReference type="Gene3D" id="3.40.50.980">
    <property type="match status" value="1"/>
</dbReference>
<proteinExistence type="predicted"/>
<sequence length="265" mass="29268">MLRYSSALSSGLLSLGLQPGDPLVSWLPADAAEHHVLQIACGTAGFRLGALPPGVTDAETLKRVLKESGARALFHQGATDQADYLEVVAAAVPEMKLHSLQSTRTYAKMSIDPKTLKFEEKKETSTERADMVNEGPPPRGMGELPEFEFSVHTAFDQYKGFYNYKHLMLFDQEHRYMYKGTVDAAGKPVKFAEGEKYKHVPADAVLAGGGDVPRLHVPGDKDELFWEYDGKGKKGKSWTHANIGECEGWDVVNKILAKEYVEPQN</sequence>
<dbReference type="SUPFAM" id="SSF56801">
    <property type="entry name" value="Acetyl-CoA synthetase-like"/>
    <property type="match status" value="1"/>
</dbReference>
<evidence type="ECO:0000256" key="1">
    <source>
        <dbReference type="SAM" id="MobiDB-lite"/>
    </source>
</evidence>
<accession>A0ABQ6MM83</accession>
<evidence type="ECO:0000313" key="4">
    <source>
        <dbReference type="Proteomes" id="UP001165060"/>
    </source>
</evidence>
<feature type="compositionally biased region" description="Basic and acidic residues" evidence="1">
    <location>
        <begin position="122"/>
        <end position="131"/>
    </location>
</feature>
<protein>
    <recommendedName>
        <fullName evidence="2">AMP-dependent synthetase/ligase domain-containing protein</fullName>
    </recommendedName>
</protein>
<dbReference type="Pfam" id="PF00501">
    <property type="entry name" value="AMP-binding"/>
    <property type="match status" value="1"/>
</dbReference>
<reference evidence="3 4" key="1">
    <citation type="journal article" date="2023" name="Commun. Biol.">
        <title>Genome analysis of Parmales, the sister group of diatoms, reveals the evolutionary specialization of diatoms from phago-mixotrophs to photoautotrophs.</title>
        <authorList>
            <person name="Ban H."/>
            <person name="Sato S."/>
            <person name="Yoshikawa S."/>
            <person name="Yamada K."/>
            <person name="Nakamura Y."/>
            <person name="Ichinomiya M."/>
            <person name="Sato N."/>
            <person name="Blanc-Mathieu R."/>
            <person name="Endo H."/>
            <person name="Kuwata A."/>
            <person name="Ogata H."/>
        </authorList>
    </citation>
    <scope>NUCLEOTIDE SEQUENCE [LARGE SCALE GENOMIC DNA]</scope>
</reference>